<evidence type="ECO:0000313" key="2">
    <source>
        <dbReference type="EMBL" id="AUC23949.1"/>
    </source>
</evidence>
<sequence length="36" mass="4177">MATETTRKEEGNISYILHEDINISSKVVILEEWQAQ</sequence>
<dbReference type="Pfam" id="PF03992">
    <property type="entry name" value="ABM"/>
    <property type="match status" value="1"/>
</dbReference>
<keyword evidence="3" id="KW-1185">Reference proteome</keyword>
<feature type="domain" description="ABM" evidence="1">
    <location>
        <begin position="3"/>
        <end position="34"/>
    </location>
</feature>
<reference evidence="2 3" key="1">
    <citation type="submission" date="2017-02" db="EMBL/GenBank/DDBJ databases">
        <title>Trade-off between light-utilization and light-protection in marine flavobacteria.</title>
        <authorList>
            <person name="Kumagai Y."/>
            <person name="Yoshizawa S."/>
            <person name="Kogure K."/>
            <person name="Iwasaki W."/>
        </authorList>
    </citation>
    <scope>NUCLEOTIDE SEQUENCE [LARGE SCALE GENOMIC DNA]</scope>
    <source>
        <strain evidence="2 3">KCTC 23670</strain>
    </source>
</reference>
<dbReference type="EMBL" id="CP019336">
    <property type="protein sequence ID" value="AUC23949.1"/>
    <property type="molecule type" value="Genomic_DNA"/>
</dbReference>
<dbReference type="Proteomes" id="UP000232721">
    <property type="component" value="Chromosome"/>
</dbReference>
<dbReference type="SUPFAM" id="SSF54909">
    <property type="entry name" value="Dimeric alpha+beta barrel"/>
    <property type="match status" value="1"/>
</dbReference>
<evidence type="ECO:0000313" key="3">
    <source>
        <dbReference type="Proteomes" id="UP000232721"/>
    </source>
</evidence>
<dbReference type="Gene3D" id="3.30.70.100">
    <property type="match status" value="1"/>
</dbReference>
<dbReference type="InterPro" id="IPR007138">
    <property type="entry name" value="ABM_dom"/>
</dbReference>
<dbReference type="RefSeq" id="WP_208891171.1">
    <property type="nucleotide sequence ID" value="NZ_CP019336.1"/>
</dbReference>
<dbReference type="InterPro" id="IPR011008">
    <property type="entry name" value="Dimeric_a/b-barrel"/>
</dbReference>
<organism evidence="2 3">
    <name type="scientific">Polaribacter sejongensis</name>
    <dbReference type="NCBI Taxonomy" id="985043"/>
    <lineage>
        <taxon>Bacteria</taxon>
        <taxon>Pseudomonadati</taxon>
        <taxon>Bacteroidota</taxon>
        <taxon>Flavobacteriia</taxon>
        <taxon>Flavobacteriales</taxon>
        <taxon>Flavobacteriaceae</taxon>
    </lineage>
</organism>
<accession>A0ABM6Q3T4</accession>
<proteinExistence type="predicted"/>
<evidence type="ECO:0000259" key="1">
    <source>
        <dbReference type="Pfam" id="PF03992"/>
    </source>
</evidence>
<name>A0ABM6Q3T4_9FLAO</name>
<gene>
    <name evidence="2" type="ORF">BTO15_03070</name>
</gene>
<protein>
    <recommendedName>
        <fullName evidence="1">ABM domain-containing protein</fullName>
    </recommendedName>
</protein>